<organism evidence="2 3">
    <name type="scientific">Ophiocordyceps camponoti-floridani</name>
    <dbReference type="NCBI Taxonomy" id="2030778"/>
    <lineage>
        <taxon>Eukaryota</taxon>
        <taxon>Fungi</taxon>
        <taxon>Dikarya</taxon>
        <taxon>Ascomycota</taxon>
        <taxon>Pezizomycotina</taxon>
        <taxon>Sordariomycetes</taxon>
        <taxon>Hypocreomycetidae</taxon>
        <taxon>Hypocreales</taxon>
        <taxon>Ophiocordycipitaceae</taxon>
        <taxon>Ophiocordyceps</taxon>
    </lineage>
</organism>
<dbReference type="OrthoDB" id="2142961at2759"/>
<gene>
    <name evidence="2" type="ORF">GQ602_006049</name>
</gene>
<accession>A0A8H4Q2H7</accession>
<protein>
    <submittedName>
        <fullName evidence="2">Proteophosphoglycan 5</fullName>
    </submittedName>
</protein>
<feature type="compositionally biased region" description="Low complexity" evidence="1">
    <location>
        <begin position="108"/>
        <end position="119"/>
    </location>
</feature>
<name>A0A8H4Q2H7_9HYPO</name>
<feature type="compositionally biased region" description="Basic residues" evidence="1">
    <location>
        <begin position="58"/>
        <end position="68"/>
    </location>
</feature>
<feature type="compositionally biased region" description="Basic and acidic residues" evidence="1">
    <location>
        <begin position="129"/>
        <end position="138"/>
    </location>
</feature>
<sequence>MNGIPALVTTPAEAARLQKVVYTSENDAETPTGDHAAPQTPNKATGSPPDVNSQRSAFKQRSRNKIRAKNTPTSPEIMPQAGRQTPPHRPGNLKPAVCAAFAGATFHASPAPSALPIPSFVTRSLSDTPAHRGAREVVQEPSPPATDTDAPTPLRTSSAPRSHESPLDFMFRAHRQEKERNGNDGVASSGQSTAARSPQPLSRPEVTNSPSIVAASQARKASSKSPFDGLDVSEKVGNQNLPMGPAFSAPYQERIKAARSDYARPHTQRMPEAAYTDASSAEDPAEALKKFLFGTPKREQGSMSTSIKTAHKPQKWTTDGLSPEPSHSNDIQAMENDLRRILKLDLA</sequence>
<feature type="region of interest" description="Disordered" evidence="1">
    <location>
        <begin position="108"/>
        <end position="249"/>
    </location>
</feature>
<dbReference type="AlphaFoldDB" id="A0A8H4Q2H7"/>
<dbReference type="InterPro" id="IPR028322">
    <property type="entry name" value="PNRC-like_rgn"/>
</dbReference>
<feature type="compositionally biased region" description="Low complexity" evidence="1">
    <location>
        <begin position="214"/>
        <end position="225"/>
    </location>
</feature>
<feature type="compositionally biased region" description="Polar residues" evidence="1">
    <location>
        <begin position="186"/>
        <end position="211"/>
    </location>
</feature>
<dbReference type="EMBL" id="JAACLJ010000007">
    <property type="protein sequence ID" value="KAF4582905.1"/>
    <property type="molecule type" value="Genomic_DNA"/>
</dbReference>
<keyword evidence="3" id="KW-1185">Reference proteome</keyword>
<reference evidence="2 3" key="1">
    <citation type="journal article" date="2020" name="G3 (Bethesda)">
        <title>Genetic Underpinnings of Host Manipulation by Ophiocordyceps as Revealed by Comparative Transcriptomics.</title>
        <authorList>
            <person name="Will I."/>
            <person name="Das B."/>
            <person name="Trinh T."/>
            <person name="Brachmann A."/>
            <person name="Ohm R.A."/>
            <person name="de Bekker C."/>
        </authorList>
    </citation>
    <scope>NUCLEOTIDE SEQUENCE [LARGE SCALE GENOMIC DNA]</scope>
    <source>
        <strain evidence="2 3">EC05</strain>
    </source>
</reference>
<evidence type="ECO:0000256" key="1">
    <source>
        <dbReference type="SAM" id="MobiDB-lite"/>
    </source>
</evidence>
<feature type="compositionally biased region" description="Polar residues" evidence="1">
    <location>
        <begin position="315"/>
        <end position="331"/>
    </location>
</feature>
<comment type="caution">
    <text evidence="2">The sequence shown here is derived from an EMBL/GenBank/DDBJ whole genome shotgun (WGS) entry which is preliminary data.</text>
</comment>
<feature type="compositionally biased region" description="Polar residues" evidence="1">
    <location>
        <begin position="39"/>
        <end position="57"/>
    </location>
</feature>
<feature type="region of interest" description="Disordered" evidence="1">
    <location>
        <begin position="261"/>
        <end position="281"/>
    </location>
</feature>
<proteinExistence type="predicted"/>
<dbReference type="Proteomes" id="UP000562929">
    <property type="component" value="Unassembled WGS sequence"/>
</dbReference>
<evidence type="ECO:0000313" key="2">
    <source>
        <dbReference type="EMBL" id="KAF4582905.1"/>
    </source>
</evidence>
<feature type="region of interest" description="Disordered" evidence="1">
    <location>
        <begin position="21"/>
        <end position="94"/>
    </location>
</feature>
<evidence type="ECO:0000313" key="3">
    <source>
        <dbReference type="Proteomes" id="UP000562929"/>
    </source>
</evidence>
<dbReference type="GO" id="GO:0016071">
    <property type="term" value="P:mRNA metabolic process"/>
    <property type="evidence" value="ECO:0007669"/>
    <property type="project" value="UniProtKB-ARBA"/>
</dbReference>
<dbReference type="Pfam" id="PF15365">
    <property type="entry name" value="PNRC"/>
    <property type="match status" value="1"/>
</dbReference>
<feature type="region of interest" description="Disordered" evidence="1">
    <location>
        <begin position="295"/>
        <end position="334"/>
    </location>
</feature>